<evidence type="ECO:0000256" key="2">
    <source>
        <dbReference type="SAM" id="Phobius"/>
    </source>
</evidence>
<gene>
    <name evidence="3" type="ORF">NF685_08000</name>
</gene>
<evidence type="ECO:0000313" key="4">
    <source>
        <dbReference type="Proteomes" id="UP001523401"/>
    </source>
</evidence>
<evidence type="ECO:0000313" key="3">
    <source>
        <dbReference type="EMBL" id="MCO6159967.1"/>
    </source>
</evidence>
<protein>
    <submittedName>
        <fullName evidence="3">Uncharacterized protein</fullName>
    </submittedName>
</protein>
<keyword evidence="4" id="KW-1185">Reference proteome</keyword>
<keyword evidence="2" id="KW-0472">Membrane</keyword>
<organism evidence="3 4">
    <name type="scientific">Asaia lannensis NBRC 102526</name>
    <dbReference type="NCBI Taxonomy" id="1307926"/>
    <lineage>
        <taxon>Bacteria</taxon>
        <taxon>Pseudomonadati</taxon>
        <taxon>Pseudomonadota</taxon>
        <taxon>Alphaproteobacteria</taxon>
        <taxon>Acetobacterales</taxon>
        <taxon>Acetobacteraceae</taxon>
        <taxon>Asaia</taxon>
    </lineage>
</organism>
<evidence type="ECO:0000256" key="1">
    <source>
        <dbReference type="SAM" id="MobiDB-lite"/>
    </source>
</evidence>
<dbReference type="Proteomes" id="UP001523401">
    <property type="component" value="Unassembled WGS sequence"/>
</dbReference>
<dbReference type="RefSeq" id="WP_252849224.1">
    <property type="nucleotide sequence ID" value="NZ_BAPW01000010.1"/>
</dbReference>
<feature type="transmembrane region" description="Helical" evidence="2">
    <location>
        <begin position="62"/>
        <end position="80"/>
    </location>
</feature>
<name>A0ABT1CGG5_9PROT</name>
<accession>A0ABT1CGG5</accession>
<sequence>MSFVERVNQADMWLLDTVFQPVADRLPERLPAADLGLSLQLGAILFYLAAIVILSFCGFSTLGGSVFNILNWLIFVAFFLSIMRMRQLVRPGQANPLRALLLGMRPLTIVFLIVSLWGGISRSGPLMLVDFFMTASNLIFTIGLYLISCQPRPPARRTSKSRANLTPIMGGLQD</sequence>
<feature type="transmembrane region" description="Helical" evidence="2">
    <location>
        <begin position="35"/>
        <end position="56"/>
    </location>
</feature>
<keyword evidence="2" id="KW-1133">Transmembrane helix</keyword>
<feature type="transmembrane region" description="Helical" evidence="2">
    <location>
        <begin position="126"/>
        <end position="147"/>
    </location>
</feature>
<dbReference type="EMBL" id="JAMXQU010000004">
    <property type="protein sequence ID" value="MCO6159967.1"/>
    <property type="molecule type" value="Genomic_DNA"/>
</dbReference>
<reference evidence="3 4" key="1">
    <citation type="submission" date="2022-06" db="EMBL/GenBank/DDBJ databases">
        <title>Whole-genome of Asaia lannensis strain LMG 27011T.</title>
        <authorList>
            <person name="Sombolestani A."/>
        </authorList>
    </citation>
    <scope>NUCLEOTIDE SEQUENCE [LARGE SCALE GENOMIC DNA]</scope>
    <source>
        <strain evidence="3 4">NBRC 102526</strain>
    </source>
</reference>
<feature type="region of interest" description="Disordered" evidence="1">
    <location>
        <begin position="154"/>
        <end position="174"/>
    </location>
</feature>
<feature type="transmembrane region" description="Helical" evidence="2">
    <location>
        <begin position="100"/>
        <end position="120"/>
    </location>
</feature>
<keyword evidence="2" id="KW-0812">Transmembrane</keyword>
<proteinExistence type="predicted"/>
<comment type="caution">
    <text evidence="3">The sequence shown here is derived from an EMBL/GenBank/DDBJ whole genome shotgun (WGS) entry which is preliminary data.</text>
</comment>